<organism evidence="20 21">
    <name type="scientific">Phoenix dactylifera</name>
    <name type="common">Date palm</name>
    <dbReference type="NCBI Taxonomy" id="42345"/>
    <lineage>
        <taxon>Eukaryota</taxon>
        <taxon>Viridiplantae</taxon>
        <taxon>Streptophyta</taxon>
        <taxon>Embryophyta</taxon>
        <taxon>Tracheophyta</taxon>
        <taxon>Spermatophyta</taxon>
        <taxon>Magnoliopsida</taxon>
        <taxon>Liliopsida</taxon>
        <taxon>Arecaceae</taxon>
        <taxon>Coryphoideae</taxon>
        <taxon>Phoeniceae</taxon>
        <taxon>Phoenix</taxon>
    </lineage>
</organism>
<evidence type="ECO:0000256" key="3">
    <source>
        <dbReference type="ARBA" id="ARBA00004123"/>
    </source>
</evidence>
<dbReference type="GO" id="GO:0010267">
    <property type="term" value="P:ta-siRNA processing"/>
    <property type="evidence" value="ECO:0007669"/>
    <property type="project" value="UniProtKB-ARBA"/>
</dbReference>
<proteinExistence type="predicted"/>
<keyword evidence="7" id="KW-0547">Nucleotide-binding</keyword>
<evidence type="ECO:0000256" key="17">
    <source>
        <dbReference type="SAM" id="Phobius"/>
    </source>
</evidence>
<comment type="cofactor">
    <cofactor evidence="2">
        <name>Mg(2+)</name>
        <dbReference type="ChEBI" id="CHEBI:18420"/>
    </cofactor>
</comment>
<dbReference type="GO" id="GO:0046872">
    <property type="term" value="F:metal ion binding"/>
    <property type="evidence" value="ECO:0007669"/>
    <property type="project" value="UniProtKB-KW"/>
</dbReference>
<gene>
    <name evidence="21" type="primary">LOC103715726</name>
</gene>
<keyword evidence="12" id="KW-0460">Magnesium</keyword>
<keyword evidence="16" id="KW-0539">Nucleus</keyword>
<evidence type="ECO:0000256" key="2">
    <source>
        <dbReference type="ARBA" id="ARBA00001946"/>
    </source>
</evidence>
<dbReference type="Gene3D" id="3.30.160.20">
    <property type="match status" value="1"/>
</dbReference>
<dbReference type="Proteomes" id="UP000228380">
    <property type="component" value="Unplaced"/>
</dbReference>
<evidence type="ECO:0000256" key="1">
    <source>
        <dbReference type="ARBA" id="ARBA00001936"/>
    </source>
</evidence>
<keyword evidence="4" id="KW-0540">Nuclease</keyword>
<dbReference type="InterPro" id="IPR036085">
    <property type="entry name" value="PAZ_dom_sf"/>
</dbReference>
<dbReference type="SUPFAM" id="SSF69065">
    <property type="entry name" value="RNase III domain-like"/>
    <property type="match status" value="2"/>
</dbReference>
<dbReference type="Pfam" id="PF00636">
    <property type="entry name" value="Ribonuclease_3"/>
    <property type="match status" value="2"/>
</dbReference>
<evidence type="ECO:0000256" key="8">
    <source>
        <dbReference type="ARBA" id="ARBA00022759"/>
    </source>
</evidence>
<dbReference type="Pfam" id="PF02170">
    <property type="entry name" value="PAZ"/>
    <property type="match status" value="1"/>
</dbReference>
<evidence type="ECO:0000256" key="9">
    <source>
        <dbReference type="ARBA" id="ARBA00022801"/>
    </source>
</evidence>
<dbReference type="PANTHER" id="PTHR14950">
    <property type="entry name" value="DICER-RELATED"/>
    <property type="match status" value="1"/>
</dbReference>
<dbReference type="FunFam" id="1.10.1520.10:FF:000008">
    <property type="entry name" value="Dicer-like 104"/>
    <property type="match status" value="1"/>
</dbReference>
<dbReference type="Gene3D" id="2.170.260.10">
    <property type="entry name" value="paz domain"/>
    <property type="match status" value="1"/>
</dbReference>
<evidence type="ECO:0000256" key="4">
    <source>
        <dbReference type="ARBA" id="ARBA00022722"/>
    </source>
</evidence>
<evidence type="ECO:0000256" key="12">
    <source>
        <dbReference type="ARBA" id="ARBA00022842"/>
    </source>
</evidence>
<evidence type="ECO:0000259" key="18">
    <source>
        <dbReference type="PROSITE" id="PS50142"/>
    </source>
</evidence>
<evidence type="ECO:0000256" key="16">
    <source>
        <dbReference type="ARBA" id="ARBA00023242"/>
    </source>
</evidence>
<dbReference type="InterPro" id="IPR000999">
    <property type="entry name" value="RNase_III_dom"/>
</dbReference>
<reference evidence="21" key="1">
    <citation type="submission" date="2025-08" db="UniProtKB">
        <authorList>
            <consortium name="RefSeq"/>
        </authorList>
    </citation>
    <scope>IDENTIFICATION</scope>
    <source>
        <tissue evidence="21">Young leaves</tissue>
    </source>
</reference>
<keyword evidence="13" id="KW-0694">RNA-binding</keyword>
<dbReference type="FunFam" id="1.10.1520.10:FF:000004">
    <property type="entry name" value="Endoribonuclease dicer-like 1"/>
    <property type="match status" value="1"/>
</dbReference>
<evidence type="ECO:0000259" key="19">
    <source>
        <dbReference type="PROSITE" id="PS50821"/>
    </source>
</evidence>
<keyword evidence="10" id="KW-0347">Helicase</keyword>
<feature type="domain" description="RNase III" evidence="18">
    <location>
        <begin position="545"/>
        <end position="697"/>
    </location>
</feature>
<dbReference type="PROSITE" id="PS50142">
    <property type="entry name" value="RNASE_3_2"/>
    <property type="match status" value="2"/>
</dbReference>
<dbReference type="KEGG" id="pda:103715726"/>
<dbReference type="PROSITE" id="PS00517">
    <property type="entry name" value="RNASE_3_1"/>
    <property type="match status" value="1"/>
</dbReference>
<keyword evidence="14" id="KW-0943">RNA-mediated gene silencing</keyword>
<protein>
    <submittedName>
        <fullName evidence="21">Endoribonuclease Dicer homolog 3b-like isoform X1</fullName>
    </submittedName>
</protein>
<feature type="transmembrane region" description="Helical" evidence="17">
    <location>
        <begin position="12"/>
        <end position="31"/>
    </location>
</feature>
<evidence type="ECO:0000256" key="6">
    <source>
        <dbReference type="ARBA" id="ARBA00022737"/>
    </source>
</evidence>
<name>A0A8B8ZLP8_PHODC</name>
<dbReference type="AlphaFoldDB" id="A0A8B8ZLP8"/>
<dbReference type="GO" id="GO:0004525">
    <property type="term" value="F:ribonuclease III activity"/>
    <property type="evidence" value="ECO:0007669"/>
    <property type="project" value="InterPro"/>
</dbReference>
<dbReference type="SUPFAM" id="SSF101690">
    <property type="entry name" value="PAZ domain"/>
    <property type="match status" value="1"/>
</dbReference>
<keyword evidence="5" id="KW-0479">Metal-binding</keyword>
<evidence type="ECO:0000256" key="14">
    <source>
        <dbReference type="ARBA" id="ARBA00023158"/>
    </source>
</evidence>
<sequence length="1168" mass="131532">MERRQAGGAASGSLPLTATFLPHSAAILLLLRRRPMQRLPLWIGFLEGPVFILITKTLRFSLLLHLPWIVEGGAALRGSPWVPSLEVAPSYRGAHGYGQDGAIWYRRCASTLSFYFCKKLLPSESFHRRISPVSMNCSRIQSVFLNVHKGQHEVGAVKGHDFVETWENDFVKRTSENYSGAGTTKRKELHGMTTLRALSGTWASQANDVILNTYEIKFICNVDSGNYSPFVLLTEARLDDDVANAEIELHLHLNKMVRSSVSPCGQIELNASQVAKSKLFHEFFFNGLFGKLFSHTKTPREFLLEDEKQFPWSSSYMYMLLPMESPVPTSTGIMKINWKEIDACISVVEFLRNIYSINCHRSSLTCSMSSYATKCEGTNIIHMANEAVYTQYIKGMVVLAVHTGRIYTVLDIMNNMCADSPFDDPGKRSKFNSFSHYYHQKYNIVLQHPGQPLLLVKQSHYPYNLLVPSTKYKVADGYFGSSEKSNILVHIPPELLVHLNVSSDTLRSSYLLPSVMHRLESMMLACQLQQETCCIYSGHSISSSLILEAITTSRCSDNFSMERLELLGDSVLKYIVSCLLFLKYPMKSEGQLSEYRSWIVSNSTLHKLGTHRYLQGYIQDCPFDPRRWVAPGQISLRPLPCTCGVDTSEVPLEKEYWSEEASTVVGKACDKGHRWICSKTIADCVEALIGAYYVGGGLRAALSLLRWLGMDVSPEPVMIEEAKMNSSIWLHHLRGNEIDWLESKLDYRFSNKGLLLEAITHPSHQGVGNKCCYQRLEFLGDSVLGLLITWYLFQTHVDLDPGELSDLRSALISNENFAQATVRHNFEKHLRHSSEGLSKKLREYRKDVSEFQGTGDSMTSFAMPKAPKALGDLLESIAGAVLIDTDLNLDRVWEVFKPLLSPMVTPDKLELPPLHELAKLCNRMGYPLYTQVTYRGEQVVAELSIQLEEDLLVRHGCNLQRKTAKDQAALQLLKDLETRGISHAQYLSQRRQQDDNFCSASSVKICVPPKDMQIVRTNLQNVPECLLSLEPSPGSFLEESCQLNDLVKEISTSKLNEPDVPVFSLKKEKGGPRNALFELCAISKWPMPKFESTEQKFRTPIVLDGVTGFNSYTSSITLHIPNSGAINLVGEPRTDKKSSRDAVAFAMLVELQKQGRCIIKEPRLTYKV</sequence>
<comment type="cofactor">
    <cofactor evidence="1">
        <name>Mn(2+)</name>
        <dbReference type="ChEBI" id="CHEBI:29035"/>
    </cofactor>
</comment>
<dbReference type="GO" id="GO:0004386">
    <property type="term" value="F:helicase activity"/>
    <property type="evidence" value="ECO:0007669"/>
    <property type="project" value="UniProtKB-KW"/>
</dbReference>
<keyword evidence="11" id="KW-0067">ATP-binding</keyword>
<dbReference type="GO" id="GO:0003723">
    <property type="term" value="F:RNA binding"/>
    <property type="evidence" value="ECO:0007669"/>
    <property type="project" value="UniProtKB-KW"/>
</dbReference>
<dbReference type="SMART" id="SM00535">
    <property type="entry name" value="RIBOc"/>
    <property type="match status" value="2"/>
</dbReference>
<keyword evidence="17" id="KW-0812">Transmembrane</keyword>
<evidence type="ECO:0000256" key="11">
    <source>
        <dbReference type="ARBA" id="ARBA00022840"/>
    </source>
</evidence>
<keyword evidence="20" id="KW-1185">Reference proteome</keyword>
<comment type="subcellular location">
    <subcellularLocation>
        <location evidence="3">Nucleus</location>
    </subcellularLocation>
</comment>
<evidence type="ECO:0000256" key="5">
    <source>
        <dbReference type="ARBA" id="ARBA00022723"/>
    </source>
</evidence>
<feature type="domain" description="PAZ" evidence="19">
    <location>
        <begin position="379"/>
        <end position="500"/>
    </location>
</feature>
<keyword evidence="15" id="KW-0464">Manganese</keyword>
<dbReference type="CDD" id="cd00593">
    <property type="entry name" value="RIBOc"/>
    <property type="match status" value="2"/>
</dbReference>
<dbReference type="GO" id="GO:0005524">
    <property type="term" value="F:ATP binding"/>
    <property type="evidence" value="ECO:0007669"/>
    <property type="project" value="UniProtKB-KW"/>
</dbReference>
<keyword evidence="6" id="KW-0677">Repeat</keyword>
<dbReference type="OrthoDB" id="6513042at2759"/>
<dbReference type="InterPro" id="IPR036389">
    <property type="entry name" value="RNase_III_sf"/>
</dbReference>
<evidence type="ECO:0000256" key="7">
    <source>
        <dbReference type="ARBA" id="ARBA00022741"/>
    </source>
</evidence>
<accession>A0A8B8ZLP8</accession>
<evidence type="ECO:0000313" key="20">
    <source>
        <dbReference type="Proteomes" id="UP000228380"/>
    </source>
</evidence>
<dbReference type="GeneID" id="103715726"/>
<evidence type="ECO:0000313" key="21">
    <source>
        <dbReference type="RefSeq" id="XP_038975131.1"/>
    </source>
</evidence>
<evidence type="ECO:0000256" key="15">
    <source>
        <dbReference type="ARBA" id="ARBA00023211"/>
    </source>
</evidence>
<dbReference type="GO" id="GO:0005737">
    <property type="term" value="C:cytoplasm"/>
    <property type="evidence" value="ECO:0007669"/>
    <property type="project" value="TreeGrafter"/>
</dbReference>
<keyword evidence="8" id="KW-0255">Endonuclease</keyword>
<keyword evidence="9" id="KW-0378">Hydrolase</keyword>
<dbReference type="PANTHER" id="PTHR14950:SF46">
    <property type="entry name" value="ENDORIBONUCLEASE DICER HOMOLOG 3"/>
    <property type="match status" value="1"/>
</dbReference>
<dbReference type="GO" id="GO:0005634">
    <property type="term" value="C:nucleus"/>
    <property type="evidence" value="ECO:0007669"/>
    <property type="project" value="UniProtKB-SubCell"/>
</dbReference>
<dbReference type="Gene3D" id="1.10.1520.10">
    <property type="entry name" value="Ribonuclease III domain"/>
    <property type="match status" value="2"/>
</dbReference>
<evidence type="ECO:0000256" key="13">
    <source>
        <dbReference type="ARBA" id="ARBA00022884"/>
    </source>
</evidence>
<feature type="domain" description="RNase III" evidence="18">
    <location>
        <begin position="738"/>
        <end position="886"/>
    </location>
</feature>
<dbReference type="InterPro" id="IPR003100">
    <property type="entry name" value="PAZ_dom"/>
</dbReference>
<dbReference type="RefSeq" id="XP_038975131.1">
    <property type="nucleotide sequence ID" value="XM_039119203.1"/>
</dbReference>
<dbReference type="PROSITE" id="PS50821">
    <property type="entry name" value="PAZ"/>
    <property type="match status" value="1"/>
</dbReference>
<keyword evidence="17" id="KW-0472">Membrane</keyword>
<keyword evidence="17" id="KW-1133">Transmembrane helix</keyword>
<evidence type="ECO:0000256" key="10">
    <source>
        <dbReference type="ARBA" id="ARBA00022806"/>
    </source>
</evidence>
<dbReference type="SMART" id="SM00949">
    <property type="entry name" value="PAZ"/>
    <property type="match status" value="1"/>
</dbReference>